<sequence length="297" mass="33527">MKIQKSFSDRLLTISAYLFMGLFAVICLYPLILTLSVSFSSENDVAIHGYSIFPQGFTFNTYLYIFAHSGSKILKSYGITIFVTAVGTIGALLITTMISFAISIKKLKYRNIIAFLCNFTIIFSAGLIPWYIVCVNYYHLRNSILALILPSIFSVWNMFLLRTYFSYIPPSLYEAAKIDGANYFKIYYKIALPLSKTGILTVGLMYALQYWNDWWNSLMFINDKKLFPLQYYLYNILSNVNAISSGVVPSGAAANITLPAETVKMAVTIITIGPIIFLYPFVQKFFINGIMTGAVKE</sequence>
<dbReference type="Proteomes" id="UP000515703">
    <property type="component" value="Chromosome"/>
</dbReference>
<comment type="subcellular location">
    <subcellularLocation>
        <location evidence="1 7">Cell membrane</location>
        <topology evidence="1 7">Multi-pass membrane protein</topology>
    </subcellularLocation>
</comment>
<protein>
    <submittedName>
        <fullName evidence="9">Sugar ABC transporter permease</fullName>
    </submittedName>
</protein>
<evidence type="ECO:0000313" key="10">
    <source>
        <dbReference type="Proteomes" id="UP000515703"/>
    </source>
</evidence>
<gene>
    <name evidence="9" type="ORF">bsdcttw_12950</name>
</gene>
<evidence type="ECO:0000256" key="4">
    <source>
        <dbReference type="ARBA" id="ARBA00022692"/>
    </source>
</evidence>
<dbReference type="RefSeq" id="WP_185258596.1">
    <property type="nucleotide sequence ID" value="NZ_AP023368.1"/>
</dbReference>
<dbReference type="Pfam" id="PF00528">
    <property type="entry name" value="BPD_transp_1"/>
    <property type="match status" value="1"/>
</dbReference>
<feature type="transmembrane region" description="Helical" evidence="7">
    <location>
        <begin position="186"/>
        <end position="211"/>
    </location>
</feature>
<evidence type="ECO:0000259" key="8">
    <source>
        <dbReference type="PROSITE" id="PS50928"/>
    </source>
</evidence>
<keyword evidence="5 7" id="KW-1133">Transmembrane helix</keyword>
<reference evidence="9 10" key="1">
    <citation type="submission" date="2020-08" db="EMBL/GenBank/DDBJ databases">
        <title>Draft genome sequencing of an Anaerocolumna strain isolated from anoxic soil subjected to BSD treatment.</title>
        <authorList>
            <person name="Uek A."/>
            <person name="Tonouchi A."/>
        </authorList>
    </citation>
    <scope>NUCLEOTIDE SEQUENCE [LARGE SCALE GENOMIC DNA]</scope>
    <source>
        <strain evidence="9 10">CTTW</strain>
    </source>
</reference>
<dbReference type="Gene3D" id="1.10.3720.10">
    <property type="entry name" value="MetI-like"/>
    <property type="match status" value="1"/>
</dbReference>
<keyword evidence="4 7" id="KW-0812">Transmembrane</keyword>
<feature type="transmembrane region" description="Helical" evidence="7">
    <location>
        <begin position="231"/>
        <end position="253"/>
    </location>
</feature>
<comment type="similarity">
    <text evidence="7">Belongs to the binding-protein-dependent transport system permease family.</text>
</comment>
<feature type="transmembrane region" description="Helical" evidence="7">
    <location>
        <begin position="77"/>
        <end position="100"/>
    </location>
</feature>
<dbReference type="CDD" id="cd06261">
    <property type="entry name" value="TM_PBP2"/>
    <property type="match status" value="1"/>
</dbReference>
<dbReference type="GO" id="GO:0055085">
    <property type="term" value="P:transmembrane transport"/>
    <property type="evidence" value="ECO:0007669"/>
    <property type="project" value="InterPro"/>
</dbReference>
<feature type="transmembrane region" description="Helical" evidence="7">
    <location>
        <begin position="12"/>
        <end position="32"/>
    </location>
</feature>
<evidence type="ECO:0000256" key="6">
    <source>
        <dbReference type="ARBA" id="ARBA00023136"/>
    </source>
</evidence>
<keyword evidence="6 7" id="KW-0472">Membrane</keyword>
<dbReference type="SUPFAM" id="SSF161098">
    <property type="entry name" value="MetI-like"/>
    <property type="match status" value="1"/>
</dbReference>
<dbReference type="InterPro" id="IPR035906">
    <property type="entry name" value="MetI-like_sf"/>
</dbReference>
<feature type="transmembrane region" description="Helical" evidence="7">
    <location>
        <begin position="265"/>
        <end position="282"/>
    </location>
</feature>
<dbReference type="KEGG" id="acht:bsdcttw_12950"/>
<dbReference type="GO" id="GO:0005886">
    <property type="term" value="C:plasma membrane"/>
    <property type="evidence" value="ECO:0007669"/>
    <property type="project" value="UniProtKB-SubCell"/>
</dbReference>
<keyword evidence="2 7" id="KW-0813">Transport</keyword>
<feature type="domain" description="ABC transmembrane type-1" evidence="8">
    <location>
        <begin position="77"/>
        <end position="271"/>
    </location>
</feature>
<dbReference type="PANTHER" id="PTHR43744">
    <property type="entry name" value="ABC TRANSPORTER PERMEASE PROTEIN MG189-RELATED-RELATED"/>
    <property type="match status" value="1"/>
</dbReference>
<evidence type="ECO:0000256" key="3">
    <source>
        <dbReference type="ARBA" id="ARBA00022475"/>
    </source>
</evidence>
<feature type="transmembrane region" description="Helical" evidence="7">
    <location>
        <begin position="112"/>
        <end position="132"/>
    </location>
</feature>
<keyword evidence="10" id="KW-1185">Reference proteome</keyword>
<name>A0A7I8DLS0_9FIRM</name>
<evidence type="ECO:0000256" key="7">
    <source>
        <dbReference type="RuleBase" id="RU363032"/>
    </source>
</evidence>
<dbReference type="EMBL" id="AP023368">
    <property type="protein sequence ID" value="BCJ98254.1"/>
    <property type="molecule type" value="Genomic_DNA"/>
</dbReference>
<dbReference type="PANTHER" id="PTHR43744:SF9">
    <property type="entry name" value="POLYGALACTURONAN_RHAMNOGALACTURONAN TRANSPORT SYSTEM PERMEASE PROTEIN YTCP"/>
    <property type="match status" value="1"/>
</dbReference>
<evidence type="ECO:0000256" key="1">
    <source>
        <dbReference type="ARBA" id="ARBA00004651"/>
    </source>
</evidence>
<dbReference type="PROSITE" id="PS50928">
    <property type="entry name" value="ABC_TM1"/>
    <property type="match status" value="1"/>
</dbReference>
<organism evidence="9 10">
    <name type="scientific">Anaerocolumna chitinilytica</name>
    <dbReference type="NCBI Taxonomy" id="1727145"/>
    <lineage>
        <taxon>Bacteria</taxon>
        <taxon>Bacillati</taxon>
        <taxon>Bacillota</taxon>
        <taxon>Clostridia</taxon>
        <taxon>Lachnospirales</taxon>
        <taxon>Lachnospiraceae</taxon>
        <taxon>Anaerocolumna</taxon>
    </lineage>
</organism>
<proteinExistence type="inferred from homology"/>
<reference evidence="9 10" key="2">
    <citation type="submission" date="2020-08" db="EMBL/GenBank/DDBJ databases">
        <authorList>
            <person name="Ueki A."/>
            <person name="Tonouchi A."/>
        </authorList>
    </citation>
    <scope>NUCLEOTIDE SEQUENCE [LARGE SCALE GENOMIC DNA]</scope>
    <source>
        <strain evidence="9 10">CTTW</strain>
    </source>
</reference>
<feature type="transmembrane region" description="Helical" evidence="7">
    <location>
        <begin position="144"/>
        <end position="165"/>
    </location>
</feature>
<dbReference type="InterPro" id="IPR000515">
    <property type="entry name" value="MetI-like"/>
</dbReference>
<dbReference type="AlphaFoldDB" id="A0A7I8DLS0"/>
<evidence type="ECO:0000256" key="5">
    <source>
        <dbReference type="ARBA" id="ARBA00022989"/>
    </source>
</evidence>
<accession>A0A7I8DLS0</accession>
<evidence type="ECO:0000313" key="9">
    <source>
        <dbReference type="EMBL" id="BCJ98254.1"/>
    </source>
</evidence>
<keyword evidence="3" id="KW-1003">Cell membrane</keyword>
<evidence type="ECO:0000256" key="2">
    <source>
        <dbReference type="ARBA" id="ARBA00022448"/>
    </source>
</evidence>